<feature type="transmembrane region" description="Helical" evidence="8">
    <location>
        <begin position="109"/>
        <end position="130"/>
    </location>
</feature>
<name>A0A3N1UKB5_9BACT</name>
<dbReference type="AlphaFoldDB" id="A0A3N1UKB5"/>
<keyword evidence="10" id="KW-1185">Reference proteome</keyword>
<feature type="transmembrane region" description="Helical" evidence="8">
    <location>
        <begin position="427"/>
        <end position="447"/>
    </location>
</feature>
<feature type="transmembrane region" description="Helical" evidence="8">
    <location>
        <begin position="309"/>
        <end position="330"/>
    </location>
</feature>
<feature type="transmembrane region" description="Helical" evidence="8">
    <location>
        <begin position="213"/>
        <end position="230"/>
    </location>
</feature>
<dbReference type="PANTHER" id="PTHR30106:SF1">
    <property type="entry name" value="UPF0324 MEMBRANE PROTEIN FN0533"/>
    <property type="match status" value="1"/>
</dbReference>
<dbReference type="Pfam" id="PF03601">
    <property type="entry name" value="Cons_hypoth698"/>
    <property type="match status" value="1"/>
</dbReference>
<dbReference type="EMBL" id="RJVA01000015">
    <property type="protein sequence ID" value="ROQ90218.1"/>
    <property type="molecule type" value="Genomic_DNA"/>
</dbReference>
<proteinExistence type="inferred from homology"/>
<dbReference type="OrthoDB" id="9766798at2"/>
<evidence type="ECO:0000256" key="3">
    <source>
        <dbReference type="ARBA" id="ARBA00022475"/>
    </source>
</evidence>
<organism evidence="9 10">
    <name type="scientific">Desulfosoma caldarium</name>
    <dbReference type="NCBI Taxonomy" id="610254"/>
    <lineage>
        <taxon>Bacteria</taxon>
        <taxon>Pseudomonadati</taxon>
        <taxon>Thermodesulfobacteriota</taxon>
        <taxon>Syntrophobacteria</taxon>
        <taxon>Syntrophobacterales</taxon>
        <taxon>Syntrophobacteraceae</taxon>
        <taxon>Desulfosoma</taxon>
    </lineage>
</organism>
<comment type="subcellular location">
    <subcellularLocation>
        <location evidence="1">Cell membrane</location>
        <topology evidence="1">Multi-pass membrane protein</topology>
    </subcellularLocation>
</comment>
<dbReference type="PANTHER" id="PTHR30106">
    <property type="entry name" value="INNER MEMBRANE PROTEIN YEIH-RELATED"/>
    <property type="match status" value="1"/>
</dbReference>
<feature type="transmembrane region" description="Helical" evidence="8">
    <location>
        <begin position="387"/>
        <end position="406"/>
    </location>
</feature>
<feature type="transmembrane region" description="Helical" evidence="8">
    <location>
        <begin position="242"/>
        <end position="263"/>
    </location>
</feature>
<dbReference type="InterPro" id="IPR018383">
    <property type="entry name" value="UPF0324_pro"/>
</dbReference>
<keyword evidence="5 8" id="KW-1133">Transmembrane helix</keyword>
<keyword evidence="3" id="KW-1003">Cell membrane</keyword>
<evidence type="ECO:0000256" key="5">
    <source>
        <dbReference type="ARBA" id="ARBA00022989"/>
    </source>
</evidence>
<feature type="transmembrane region" description="Helical" evidence="8">
    <location>
        <begin position="520"/>
        <end position="539"/>
    </location>
</feature>
<evidence type="ECO:0000256" key="1">
    <source>
        <dbReference type="ARBA" id="ARBA00004651"/>
    </source>
</evidence>
<gene>
    <name evidence="9" type="ORF">EDC27_2836</name>
</gene>
<sequence>MEEQVSKKGLNEDWLALILGMVFFVLSLGVFAGVDILGWGVKTSIWTSPSKALSVVSAKYAPIKGQVVKVEEQTLTVRTADGKEKTVKVPNAAQFKVGDHYEKSGVSGFTALILTFVAMFLITGIGAALLRLNLPKFLLGFAILFWLAYACWFAGHYAHIAATKNQFGHYGISWSLSMTGEFGFIIALVVGLLIGNFLPGVAEYLQEAARPELYIKTAIVIMGAGLGLKAAESLSLASNIMFRGFCAIVEAYLIYWALTYFIARRYFKFSREWSAPLASGISICGVSAAIATGGAINARPVVPIMVSSLIVIFVAVEMVILPFIAQAFLYHDPLVAGAWMGLAVKSDGGAVASGAITDALIRAKALNALGTKFAEGWITMTTTTVKMFIDIFIGIWAFILAVLWCSKIECKPGQKVRAIEIWHRFPKFVLGYAGTFFLLLLLCWPASRTVGVVKAKVDNLNKDATAITTQLASTEDEAEKTALQQRLSQIKAQIADLKATAAGSEKTLKTAKASAAEGNVFRVLFFVLTFFSIGLVSNFKKLKQEGIGKLAAVYVICLFGFVIWIGLAISWLFFHGVLPPVLPA</sequence>
<comment type="caution">
    <text evidence="9">The sequence shown here is derived from an EMBL/GenBank/DDBJ whole genome shotgun (WGS) entry which is preliminary data.</text>
</comment>
<accession>A0A3N1UKB5</accession>
<feature type="transmembrane region" description="Helical" evidence="8">
    <location>
        <begin position="182"/>
        <end position="201"/>
    </location>
</feature>
<feature type="coiled-coil region" evidence="7">
    <location>
        <begin position="457"/>
        <end position="507"/>
    </location>
</feature>
<reference evidence="9 10" key="1">
    <citation type="submission" date="2018-11" db="EMBL/GenBank/DDBJ databases">
        <title>Genomic Encyclopedia of Type Strains, Phase IV (KMG-IV): sequencing the most valuable type-strain genomes for metagenomic binning, comparative biology and taxonomic classification.</title>
        <authorList>
            <person name="Goeker M."/>
        </authorList>
    </citation>
    <scope>NUCLEOTIDE SEQUENCE [LARGE SCALE GENOMIC DNA]</scope>
    <source>
        <strain evidence="9 10">DSM 22027</strain>
    </source>
</reference>
<evidence type="ECO:0000256" key="7">
    <source>
        <dbReference type="SAM" id="Coils"/>
    </source>
</evidence>
<evidence type="ECO:0000256" key="2">
    <source>
        <dbReference type="ARBA" id="ARBA00007977"/>
    </source>
</evidence>
<dbReference type="Proteomes" id="UP000276223">
    <property type="component" value="Unassembled WGS sequence"/>
</dbReference>
<evidence type="ECO:0000256" key="4">
    <source>
        <dbReference type="ARBA" id="ARBA00022692"/>
    </source>
</evidence>
<keyword evidence="4 8" id="KW-0812">Transmembrane</keyword>
<evidence type="ECO:0000313" key="10">
    <source>
        <dbReference type="Proteomes" id="UP000276223"/>
    </source>
</evidence>
<dbReference type="RefSeq" id="WP_123291281.1">
    <property type="nucleotide sequence ID" value="NZ_RJVA01000015.1"/>
</dbReference>
<keyword evidence="7" id="KW-0175">Coiled coil</keyword>
<keyword evidence="6 8" id="KW-0472">Membrane</keyword>
<evidence type="ECO:0000256" key="8">
    <source>
        <dbReference type="SAM" id="Phobius"/>
    </source>
</evidence>
<feature type="transmembrane region" description="Helical" evidence="8">
    <location>
        <begin position="14"/>
        <end position="41"/>
    </location>
</feature>
<feature type="transmembrane region" description="Helical" evidence="8">
    <location>
        <begin position="551"/>
        <end position="574"/>
    </location>
</feature>
<protein>
    <submittedName>
        <fullName evidence="9">Integral membrane protein</fullName>
    </submittedName>
</protein>
<evidence type="ECO:0000313" key="9">
    <source>
        <dbReference type="EMBL" id="ROQ90218.1"/>
    </source>
</evidence>
<comment type="similarity">
    <text evidence="2">Belongs to the UPF0324 family.</text>
</comment>
<evidence type="ECO:0000256" key="6">
    <source>
        <dbReference type="ARBA" id="ARBA00023136"/>
    </source>
</evidence>
<dbReference type="GO" id="GO:0005886">
    <property type="term" value="C:plasma membrane"/>
    <property type="evidence" value="ECO:0007669"/>
    <property type="project" value="UniProtKB-SubCell"/>
</dbReference>
<feature type="transmembrane region" description="Helical" evidence="8">
    <location>
        <begin position="137"/>
        <end position="162"/>
    </location>
</feature>